<dbReference type="Proteomes" id="UP000054532">
    <property type="component" value="Unassembled WGS sequence"/>
</dbReference>
<dbReference type="VEuPathDB" id="FungiDB:PPTG_23182"/>
<reference evidence="1" key="1">
    <citation type="submission" date="2013-11" db="EMBL/GenBank/DDBJ databases">
        <title>The Genome Sequence of Phytophthora parasitica IAC_01/95.</title>
        <authorList>
            <consortium name="The Broad Institute Genomics Platform"/>
            <person name="Russ C."/>
            <person name="Tyler B."/>
            <person name="Panabieres F."/>
            <person name="Shan W."/>
            <person name="Tripathy S."/>
            <person name="Grunwald N."/>
            <person name="Machado M."/>
            <person name="Johnson C.S."/>
            <person name="Arredondo F."/>
            <person name="Hong C."/>
            <person name="Coffey M."/>
            <person name="Young S.K."/>
            <person name="Zeng Q."/>
            <person name="Gargeya S."/>
            <person name="Fitzgerald M."/>
            <person name="Abouelleil A."/>
            <person name="Alvarado L."/>
            <person name="Chapman S.B."/>
            <person name="Gainer-Dewar J."/>
            <person name="Goldberg J."/>
            <person name="Griggs A."/>
            <person name="Gujja S."/>
            <person name="Hansen M."/>
            <person name="Howarth C."/>
            <person name="Imamovic A."/>
            <person name="Ireland A."/>
            <person name="Larimer J."/>
            <person name="McCowan C."/>
            <person name="Murphy C."/>
            <person name="Pearson M."/>
            <person name="Poon T.W."/>
            <person name="Priest M."/>
            <person name="Roberts A."/>
            <person name="Saif S."/>
            <person name="Shea T."/>
            <person name="Sykes S."/>
            <person name="Wortman J."/>
            <person name="Nusbaum C."/>
            <person name="Birren B."/>
        </authorList>
    </citation>
    <scope>NUCLEOTIDE SEQUENCE [LARGE SCALE GENOMIC DNA]</scope>
    <source>
        <strain evidence="1">IAC_01/95</strain>
    </source>
</reference>
<accession>W2N895</accession>
<dbReference type="EMBL" id="KI693513">
    <property type="protein sequence ID" value="ETM43944.1"/>
    <property type="molecule type" value="Genomic_DNA"/>
</dbReference>
<evidence type="ECO:0000313" key="1">
    <source>
        <dbReference type="EMBL" id="ETM43944.1"/>
    </source>
</evidence>
<organism evidence="1">
    <name type="scientific">Phytophthora nicotianae</name>
    <name type="common">Potato buckeye rot agent</name>
    <name type="synonym">Phytophthora parasitica</name>
    <dbReference type="NCBI Taxonomy" id="4792"/>
    <lineage>
        <taxon>Eukaryota</taxon>
        <taxon>Sar</taxon>
        <taxon>Stramenopiles</taxon>
        <taxon>Oomycota</taxon>
        <taxon>Peronosporomycetes</taxon>
        <taxon>Peronosporales</taxon>
        <taxon>Peronosporaceae</taxon>
        <taxon>Phytophthora</taxon>
    </lineage>
</organism>
<sequence>MARRIAANSLLDNRMDDVRSSEPANATRRRWVWRAQINPGLLRGKGVPSRALYQENVLRRSLQQRNCQVATPRKA</sequence>
<proteinExistence type="predicted"/>
<name>W2N895_PHYNI</name>
<gene>
    <name evidence="1" type="ORF">L914_10756</name>
</gene>
<dbReference type="AlphaFoldDB" id="W2N895"/>
<protein>
    <submittedName>
        <fullName evidence="1">Uncharacterized protein</fullName>
    </submittedName>
</protein>